<evidence type="ECO:0000256" key="6">
    <source>
        <dbReference type="ARBA" id="ARBA00059805"/>
    </source>
</evidence>
<reference evidence="10" key="1">
    <citation type="submission" date="2018-02" db="EMBL/GenBank/DDBJ databases">
        <authorList>
            <person name="Cohen D.B."/>
            <person name="Kent A.D."/>
        </authorList>
    </citation>
    <scope>NUCLEOTIDE SEQUENCE</scope>
</reference>
<dbReference type="InterPro" id="IPR044810">
    <property type="entry name" value="WRKY_plant"/>
</dbReference>
<evidence type="ECO:0000256" key="7">
    <source>
        <dbReference type="ARBA" id="ARBA00060761"/>
    </source>
</evidence>
<dbReference type="AlphaFoldDB" id="A0A2N9IRQ8"/>
<dbReference type="InterPro" id="IPR003657">
    <property type="entry name" value="WRKY_dom"/>
</dbReference>
<comment type="subcellular location">
    <subcellularLocation>
        <location evidence="1">Nucleus</location>
    </subcellularLocation>
</comment>
<proteinExistence type="inferred from homology"/>
<evidence type="ECO:0000256" key="5">
    <source>
        <dbReference type="ARBA" id="ARBA00023242"/>
    </source>
</evidence>
<dbReference type="FunFam" id="2.20.25.80:FF:000005">
    <property type="entry name" value="probable WRKY transcription factor 14"/>
    <property type="match status" value="1"/>
</dbReference>
<evidence type="ECO:0000256" key="1">
    <source>
        <dbReference type="ARBA" id="ARBA00004123"/>
    </source>
</evidence>
<organism evidence="10">
    <name type="scientific">Fagus sylvatica</name>
    <name type="common">Beechnut</name>
    <dbReference type="NCBI Taxonomy" id="28930"/>
    <lineage>
        <taxon>Eukaryota</taxon>
        <taxon>Viridiplantae</taxon>
        <taxon>Streptophyta</taxon>
        <taxon>Embryophyta</taxon>
        <taxon>Tracheophyta</taxon>
        <taxon>Spermatophyta</taxon>
        <taxon>Magnoliopsida</taxon>
        <taxon>eudicotyledons</taxon>
        <taxon>Gunneridae</taxon>
        <taxon>Pentapetalae</taxon>
        <taxon>rosids</taxon>
        <taxon>fabids</taxon>
        <taxon>Fagales</taxon>
        <taxon>Fagaceae</taxon>
        <taxon>Fagus</taxon>
    </lineage>
</organism>
<keyword evidence="4" id="KW-0804">Transcription</keyword>
<feature type="compositionally biased region" description="Polar residues" evidence="8">
    <location>
        <begin position="295"/>
        <end position="314"/>
    </location>
</feature>
<keyword evidence="2" id="KW-0805">Transcription regulation</keyword>
<protein>
    <recommendedName>
        <fullName evidence="9">WRKY domain-containing protein</fullName>
    </recommendedName>
</protein>
<keyword evidence="3" id="KW-0238">DNA-binding</keyword>
<keyword evidence="5" id="KW-0539">Nucleus</keyword>
<evidence type="ECO:0000256" key="4">
    <source>
        <dbReference type="ARBA" id="ARBA00023163"/>
    </source>
</evidence>
<name>A0A2N9IRQ8_FAGSY</name>
<evidence type="ECO:0000256" key="2">
    <source>
        <dbReference type="ARBA" id="ARBA00023015"/>
    </source>
</evidence>
<dbReference type="SUPFAM" id="SSF118290">
    <property type="entry name" value="WRKY DNA-binding domain"/>
    <property type="match status" value="1"/>
</dbReference>
<dbReference type="GO" id="GO:0000976">
    <property type="term" value="F:transcription cis-regulatory region binding"/>
    <property type="evidence" value="ECO:0007669"/>
    <property type="project" value="TreeGrafter"/>
</dbReference>
<feature type="domain" description="WRKY" evidence="9">
    <location>
        <begin position="219"/>
        <end position="285"/>
    </location>
</feature>
<dbReference type="Gene3D" id="2.20.25.80">
    <property type="entry name" value="WRKY domain"/>
    <property type="match status" value="1"/>
</dbReference>
<dbReference type="PANTHER" id="PTHR32096">
    <property type="entry name" value="WRKY TRANSCRIPTION FACTOR 30-RELATED-RELATED"/>
    <property type="match status" value="1"/>
</dbReference>
<evidence type="ECO:0000256" key="8">
    <source>
        <dbReference type="SAM" id="MobiDB-lite"/>
    </source>
</evidence>
<accession>A0A2N9IRQ8</accession>
<sequence>MDNYQGDLTDIVRASGGPYGSSDWQFPSDPMIFSSSPMEEPRDNFGDPFSNMRDPLLNELHLSGSTFFGTSNSADIIGTSSSVDDTSGFSVGSVGVGVGVGSSTSSCASTNILDDEMKRPSCNIFSRMLQISPNAKLPVSPCDSPVMAANSPRGIKASAMLPSDMISANNSISISKPCFIDNTGVQISSPRNPGIKRRKSQAKKVVCIPAPAAANSRPSGEVVPSDLWAWRKYGQKPIKGSPYPRGYYRCSSSKGCSARKQVERSRADPNMLVITYTSEHNHPWPTQRNALAGSTRAQPSKNNNATSKNSQKPTSPKEEQKESRNNNNFDNINNVSPVNVAGSSTTSASVKEENIEDIEKQLEMDDHGEFSTEQGFPYRPAMLGSNQSDQDFFAELGEIEADPLDLLFNQGFNGDEQKESKAILDDPFSLFDWSGNNNNTNITKRGL</sequence>
<feature type="compositionally biased region" description="Low complexity" evidence="8">
    <location>
        <begin position="325"/>
        <end position="334"/>
    </location>
</feature>
<dbReference type="SMART" id="SM00774">
    <property type="entry name" value="WRKY"/>
    <property type="match status" value="1"/>
</dbReference>
<comment type="similarity">
    <text evidence="7">Belongs to the WRKY group II-e family.</text>
</comment>
<dbReference type="InterPro" id="IPR036576">
    <property type="entry name" value="WRKY_dom_sf"/>
</dbReference>
<dbReference type="PROSITE" id="PS50811">
    <property type="entry name" value="WRKY"/>
    <property type="match status" value="1"/>
</dbReference>
<gene>
    <name evidence="10" type="ORF">FSB_LOCUS56049</name>
</gene>
<dbReference type="GO" id="GO:0005634">
    <property type="term" value="C:nucleus"/>
    <property type="evidence" value="ECO:0007669"/>
    <property type="project" value="UniProtKB-SubCell"/>
</dbReference>
<comment type="function">
    <text evidence="6">Transcription factor. Interacts specifically with the W box (5'-(T)TGAC[CT]-3'), a frequently occurring elicitor-responsive cis-acting element.</text>
</comment>
<feature type="compositionally biased region" description="Basic and acidic residues" evidence="8">
    <location>
        <begin position="315"/>
        <end position="324"/>
    </location>
</feature>
<dbReference type="Pfam" id="PF03106">
    <property type="entry name" value="WRKY"/>
    <property type="match status" value="1"/>
</dbReference>
<feature type="region of interest" description="Disordered" evidence="8">
    <location>
        <begin position="276"/>
        <end position="353"/>
    </location>
</feature>
<dbReference type="EMBL" id="OIVN01006223">
    <property type="protein sequence ID" value="SPD28167.1"/>
    <property type="molecule type" value="Genomic_DNA"/>
</dbReference>
<evidence type="ECO:0000256" key="3">
    <source>
        <dbReference type="ARBA" id="ARBA00023125"/>
    </source>
</evidence>
<feature type="compositionally biased region" description="Polar residues" evidence="8">
    <location>
        <begin position="335"/>
        <end position="349"/>
    </location>
</feature>
<dbReference type="GO" id="GO:0003700">
    <property type="term" value="F:DNA-binding transcription factor activity"/>
    <property type="evidence" value="ECO:0007669"/>
    <property type="project" value="InterPro"/>
</dbReference>
<dbReference type="PANTHER" id="PTHR32096:SF18">
    <property type="entry name" value="DISEASE RESISTANCE PROTEIN RRS1B-RELATED"/>
    <property type="match status" value="1"/>
</dbReference>
<evidence type="ECO:0000313" key="10">
    <source>
        <dbReference type="EMBL" id="SPD28167.1"/>
    </source>
</evidence>
<feature type="region of interest" description="Disordered" evidence="8">
    <location>
        <begin position="19"/>
        <end position="42"/>
    </location>
</feature>
<evidence type="ECO:0000259" key="9">
    <source>
        <dbReference type="PROSITE" id="PS50811"/>
    </source>
</evidence>